<protein>
    <recommendedName>
        <fullName evidence="8">TIM-barrel domain-containing protein</fullName>
    </recommendedName>
</protein>
<reference evidence="6 7" key="1">
    <citation type="submission" date="2018-04" db="EMBL/GenBank/DDBJ databases">
        <title>WGS assembly of Panicum hallii var. hallii HAL2.</title>
        <authorList>
            <person name="Lovell J."/>
            <person name="Jenkins J."/>
            <person name="Lowry D."/>
            <person name="Mamidi S."/>
            <person name="Sreedasyam A."/>
            <person name="Weng X."/>
            <person name="Barry K."/>
            <person name="Bonette J."/>
            <person name="Campitelli B."/>
            <person name="Daum C."/>
            <person name="Gordon S."/>
            <person name="Gould B."/>
            <person name="Lipzen A."/>
            <person name="MacQueen A."/>
            <person name="Palacio-Mejia J."/>
            <person name="Plott C."/>
            <person name="Shakirov E."/>
            <person name="Shu S."/>
            <person name="Yoshinaga Y."/>
            <person name="Zane M."/>
            <person name="Rokhsar D."/>
            <person name="Grimwood J."/>
            <person name="Schmutz J."/>
            <person name="Juenger T."/>
        </authorList>
    </citation>
    <scope>NUCLEOTIDE SEQUENCE [LARGE SCALE GENOMIC DNA]</scope>
    <source>
        <strain evidence="7">cv. HAL2</strain>
    </source>
</reference>
<dbReference type="InterPro" id="IPR044122">
    <property type="entry name" value="UPF0261_N"/>
</dbReference>
<dbReference type="GO" id="GO:0015979">
    <property type="term" value="P:photosynthesis"/>
    <property type="evidence" value="ECO:0007669"/>
    <property type="project" value="UniProtKB-KW"/>
</dbReference>
<sequence>MDVDQHNLPDDRGEAISLVSKALQSFLKKRYDSGTLVGAVGLGGSGGTALIASALRSLPLGVPKLIVSTVASGHTTPYVGTSDLVLFPSVVDICGINSVSRVILSNAAAAFAGMVHGILLASNESDETATKPTIGITMFGVTTPCVNAVKDRLNKEGYETLVFHATGVGGKAMEELVRGGFIQGVLDATTTEVADHIVGGVMACDESRFDAIIDNKIPLVLSVGALDMVNFGSRDTIPPAFADRKIHVHNEQVSLMRTTVEENKKFAKFIADKINKSSSKVTVCLPQKGISAIDAPGMPFYDPEATSTLLGELNTLIQRNDIREVKLLPYHINDPEFANALVDAFLGMDVKASSKAQPQQDGKKKKSSSGQKSSDKSIIWRPPVDFPDANPETLQKTRSILNKLKQYITEGIPVIGAGAGTGISAKFEEAGGVDLIVVYNSGRFRMAGRGSLAGLLPFADANAIVLEMANEVLPVVKGVPVLAGVCATDPFRRMEYFLKQLENIGFCGVQNFPTVGLFDGNFRQNLEETGMGYSLEVEMISRAHNMGFLTTPYAFNPEEAAAMAKVGAHIIVAHMGLTTAGSIGAKTAVALDDSAVRVQAIADAALRINPDIIVLCHGGPISGPQEAEFILKNTNRVHGFYGASSMERLPVEQAITNTMRQYKRISLK</sequence>
<dbReference type="NCBIfam" id="NF002674">
    <property type="entry name" value="PRK02399.1-2"/>
    <property type="match status" value="1"/>
</dbReference>
<name>A0A2T7DZC3_9POAL</name>
<dbReference type="CDD" id="cd15488">
    <property type="entry name" value="Tm-1-like"/>
    <property type="match status" value="1"/>
</dbReference>
<dbReference type="GO" id="GO:0003824">
    <property type="term" value="F:catalytic activity"/>
    <property type="evidence" value="ECO:0007669"/>
    <property type="project" value="InterPro"/>
</dbReference>
<dbReference type="InterPro" id="IPR056778">
    <property type="entry name" value="UPF0261_C"/>
</dbReference>
<accession>A0A2T7DZC3</accession>
<proteinExistence type="predicted"/>
<dbReference type="InterPro" id="IPR009215">
    <property type="entry name" value="TIM-br_IGPS-like"/>
</dbReference>
<dbReference type="Gramene" id="PUZ60929">
    <property type="protein sequence ID" value="PUZ60929"/>
    <property type="gene ID" value="GQ55_4G218200"/>
</dbReference>
<dbReference type="Gene3D" id="3.40.50.12030">
    <property type="entry name" value="Uncharacterised protein family UPF0261, NC domain"/>
    <property type="match status" value="1"/>
</dbReference>
<evidence type="ECO:0000259" key="4">
    <source>
        <dbReference type="Pfam" id="PF09370"/>
    </source>
</evidence>
<keyword evidence="1" id="KW-0602">Photosynthesis</keyword>
<evidence type="ECO:0000256" key="2">
    <source>
        <dbReference type="SAM" id="MobiDB-lite"/>
    </source>
</evidence>
<dbReference type="PANTHER" id="PTHR31862:SF1">
    <property type="entry name" value="UPF0261 DOMAIN PROTEIN (AFU_ORTHOLOGUE AFUA_1G10120)"/>
    <property type="match status" value="1"/>
</dbReference>
<evidence type="ECO:0000313" key="7">
    <source>
        <dbReference type="Proteomes" id="UP000244336"/>
    </source>
</evidence>
<evidence type="ECO:0008006" key="8">
    <source>
        <dbReference type="Google" id="ProtNLM"/>
    </source>
</evidence>
<feature type="domain" description="TIM-barrel" evidence="4">
    <location>
        <begin position="400"/>
        <end position="665"/>
    </location>
</feature>
<feature type="region of interest" description="Disordered" evidence="2">
    <location>
        <begin position="353"/>
        <end position="391"/>
    </location>
</feature>
<dbReference type="Gene3D" id="3.20.20.70">
    <property type="entry name" value="Aldolase class I"/>
    <property type="match status" value="1"/>
</dbReference>
<dbReference type="OrthoDB" id="10264588at2759"/>
<dbReference type="PANTHER" id="PTHR31862">
    <property type="entry name" value="UPF0261 DOMAIN PROTEIN (AFU_ORTHOLOGUE AFUA_1G10120)"/>
    <property type="match status" value="1"/>
</dbReference>
<dbReference type="AlphaFoldDB" id="A0A2T7DZC3"/>
<keyword evidence="7" id="KW-1185">Reference proteome</keyword>
<dbReference type="InterPro" id="IPR051353">
    <property type="entry name" value="Tobamovirus_resist_UPF0261"/>
</dbReference>
<feature type="domain" description="UPF0261" evidence="5">
    <location>
        <begin position="131"/>
        <end position="346"/>
    </location>
</feature>
<evidence type="ECO:0000259" key="3">
    <source>
        <dbReference type="Pfam" id="PF06792"/>
    </source>
</evidence>
<dbReference type="SUPFAM" id="SSF51621">
    <property type="entry name" value="Phosphoenolpyruvate/pyruvate domain"/>
    <property type="match status" value="1"/>
</dbReference>
<dbReference type="Pfam" id="PF06792">
    <property type="entry name" value="UPF0261"/>
    <property type="match status" value="1"/>
</dbReference>
<evidence type="ECO:0000259" key="5">
    <source>
        <dbReference type="Pfam" id="PF23189"/>
    </source>
</evidence>
<dbReference type="InterPro" id="IPR015813">
    <property type="entry name" value="Pyrv/PenolPyrv_kinase-like_dom"/>
</dbReference>
<feature type="domain" description="UPF0261" evidence="3">
    <location>
        <begin position="7"/>
        <end position="116"/>
    </location>
</feature>
<evidence type="ECO:0000313" key="6">
    <source>
        <dbReference type="EMBL" id="PUZ60929.1"/>
    </source>
</evidence>
<gene>
    <name evidence="6" type="ORF">GQ55_4G218200</name>
</gene>
<dbReference type="InterPro" id="IPR013785">
    <property type="entry name" value="Aldolase_TIM"/>
</dbReference>
<dbReference type="Pfam" id="PF09370">
    <property type="entry name" value="PEP_hydrolase"/>
    <property type="match status" value="1"/>
</dbReference>
<dbReference type="Gene3D" id="3.40.50.12020">
    <property type="entry name" value="Uncharacterised protein family UPF0261, NN domain"/>
    <property type="match status" value="1"/>
</dbReference>
<dbReference type="EMBL" id="CM009752">
    <property type="protein sequence ID" value="PUZ60929.1"/>
    <property type="molecule type" value="Genomic_DNA"/>
</dbReference>
<dbReference type="Pfam" id="PF23189">
    <property type="entry name" value="UPF0261_C"/>
    <property type="match status" value="1"/>
</dbReference>
<organism evidence="6 7">
    <name type="scientific">Panicum hallii var. hallii</name>
    <dbReference type="NCBI Taxonomy" id="1504633"/>
    <lineage>
        <taxon>Eukaryota</taxon>
        <taxon>Viridiplantae</taxon>
        <taxon>Streptophyta</taxon>
        <taxon>Embryophyta</taxon>
        <taxon>Tracheophyta</taxon>
        <taxon>Spermatophyta</taxon>
        <taxon>Magnoliopsida</taxon>
        <taxon>Liliopsida</taxon>
        <taxon>Poales</taxon>
        <taxon>Poaceae</taxon>
        <taxon>PACMAD clade</taxon>
        <taxon>Panicoideae</taxon>
        <taxon>Panicodae</taxon>
        <taxon>Paniceae</taxon>
        <taxon>Panicinae</taxon>
        <taxon>Panicum</taxon>
        <taxon>Panicum sect. Panicum</taxon>
    </lineage>
</organism>
<dbReference type="Proteomes" id="UP000244336">
    <property type="component" value="Chromosome 4"/>
</dbReference>
<evidence type="ECO:0000256" key="1">
    <source>
        <dbReference type="ARBA" id="ARBA00022531"/>
    </source>
</evidence>